<protein>
    <submittedName>
        <fullName evidence="2">Uncharacterized protein</fullName>
    </submittedName>
</protein>
<proteinExistence type="inferred from homology"/>
<reference evidence="2" key="2">
    <citation type="submission" date="2020-07" db="EMBL/GenBank/DDBJ databases">
        <authorList>
            <person name="Vera ALvarez R."/>
            <person name="Arias-Moreno D.M."/>
            <person name="Jimenez-Jacinto V."/>
            <person name="Jimenez-Bremont J.F."/>
            <person name="Swaminathan K."/>
            <person name="Moose S.P."/>
            <person name="Guerrero-Gonzalez M.L."/>
            <person name="Marino-Ramirez L."/>
            <person name="Landsman D."/>
            <person name="Rodriguez-Kessler M."/>
            <person name="Delgado-Sanchez P."/>
        </authorList>
    </citation>
    <scope>NUCLEOTIDE SEQUENCE</scope>
    <source>
        <tissue evidence="2">Cladode</tissue>
    </source>
</reference>
<dbReference type="EMBL" id="GISG01032622">
    <property type="protein sequence ID" value="MBA4621012.1"/>
    <property type="molecule type" value="Transcribed_RNA"/>
</dbReference>
<dbReference type="InterPro" id="IPR029058">
    <property type="entry name" value="AB_hydrolase_fold"/>
</dbReference>
<dbReference type="Gene3D" id="3.40.50.1820">
    <property type="entry name" value="alpha/beta hydrolase"/>
    <property type="match status" value="1"/>
</dbReference>
<accession>A0A7C8YL05</accession>
<name>A0A7C8YL05_OPUST</name>
<comment type="similarity">
    <text evidence="1">Belongs to the AB hydrolase superfamily.</text>
</comment>
<dbReference type="AlphaFoldDB" id="A0A7C8YL05"/>
<evidence type="ECO:0000256" key="1">
    <source>
        <dbReference type="ARBA" id="ARBA00008645"/>
    </source>
</evidence>
<reference evidence="2" key="1">
    <citation type="journal article" date="2013" name="J. Plant Res.">
        <title>Effect of fungi and light on seed germination of three Opuntia species from semiarid lands of central Mexico.</title>
        <authorList>
            <person name="Delgado-Sanchez P."/>
            <person name="Jimenez-Bremont J.F."/>
            <person name="Guerrero-Gonzalez Mde L."/>
            <person name="Flores J."/>
        </authorList>
    </citation>
    <scope>NUCLEOTIDE SEQUENCE</scope>
    <source>
        <tissue evidence="2">Cladode</tissue>
    </source>
</reference>
<sequence length="116" mass="13097">MHDFRYLNDKGYKGGLEKSAINTINPPRNQPKLHDLGSKPLLQRLYIGMNDIHAISEFEQSLGKMNPEIALSAAQAVFLSDWRSILPPVQVPTTIIQSKTDYIVPEKDMISTLYGR</sequence>
<evidence type="ECO:0000313" key="2">
    <source>
        <dbReference type="EMBL" id="MBA4621012.1"/>
    </source>
</evidence>
<organism evidence="2">
    <name type="scientific">Opuntia streptacantha</name>
    <name type="common">Prickly pear cactus</name>
    <name type="synonym">Opuntia cardona</name>
    <dbReference type="NCBI Taxonomy" id="393608"/>
    <lineage>
        <taxon>Eukaryota</taxon>
        <taxon>Viridiplantae</taxon>
        <taxon>Streptophyta</taxon>
        <taxon>Embryophyta</taxon>
        <taxon>Tracheophyta</taxon>
        <taxon>Spermatophyta</taxon>
        <taxon>Magnoliopsida</taxon>
        <taxon>eudicotyledons</taxon>
        <taxon>Gunneridae</taxon>
        <taxon>Pentapetalae</taxon>
        <taxon>Caryophyllales</taxon>
        <taxon>Cactineae</taxon>
        <taxon>Cactaceae</taxon>
        <taxon>Opuntioideae</taxon>
        <taxon>Opuntia</taxon>
    </lineage>
</organism>
<dbReference type="PANTHER" id="PTHR43039">
    <property type="entry name" value="ESTERASE-RELATED"/>
    <property type="match status" value="1"/>
</dbReference>